<accession>A0A9W4PGL5</accession>
<sequence length="108" mass="11834">MEISGYILAVIVGISIVTFIPRVVPLMLLSKMEIPKWGIDWLKHVPVAVMAALLAQVLLLSEQVFSIKDNVLNLAAALPAFLVAIFTRSLLGTVMIGVLSLMILRVFF</sequence>
<protein>
    <recommendedName>
        <fullName evidence="4">Branched-chain amino acid ABC transporter</fullName>
    </recommendedName>
</protein>
<name>A0A9W4PGL5_9BACI</name>
<feature type="transmembrane region" description="Helical" evidence="1">
    <location>
        <begin position="6"/>
        <end position="29"/>
    </location>
</feature>
<dbReference type="Proteomes" id="UP000789326">
    <property type="component" value="Unassembled WGS sequence"/>
</dbReference>
<keyword evidence="1" id="KW-0812">Transmembrane</keyword>
<dbReference type="EMBL" id="CAKKMG010000029">
    <property type="protein sequence ID" value="CAH0224147.1"/>
    <property type="molecule type" value="Genomic_DNA"/>
</dbReference>
<evidence type="ECO:0008006" key="4">
    <source>
        <dbReference type="Google" id="ProtNLM"/>
    </source>
</evidence>
<organism evidence="2 3">
    <name type="scientific">Peribacillus simplex</name>
    <dbReference type="NCBI Taxonomy" id="1478"/>
    <lineage>
        <taxon>Bacteria</taxon>
        <taxon>Bacillati</taxon>
        <taxon>Bacillota</taxon>
        <taxon>Bacilli</taxon>
        <taxon>Bacillales</taxon>
        <taxon>Bacillaceae</taxon>
        <taxon>Peribacillus</taxon>
    </lineage>
</organism>
<evidence type="ECO:0000256" key="1">
    <source>
        <dbReference type="SAM" id="Phobius"/>
    </source>
</evidence>
<proteinExistence type="predicted"/>
<feature type="transmembrane region" description="Helical" evidence="1">
    <location>
        <begin position="41"/>
        <end position="60"/>
    </location>
</feature>
<comment type="caution">
    <text evidence="2">The sequence shown here is derived from an EMBL/GenBank/DDBJ whole genome shotgun (WGS) entry which is preliminary data.</text>
</comment>
<feature type="transmembrane region" description="Helical" evidence="1">
    <location>
        <begin position="80"/>
        <end position="104"/>
    </location>
</feature>
<dbReference type="InterPro" id="IPR008407">
    <property type="entry name" value="Brnchd-chn_aa_trnsp_AzlD"/>
</dbReference>
<gene>
    <name evidence="2" type="ORF">SRABI133_02471</name>
</gene>
<dbReference type="RefSeq" id="WP_230302117.1">
    <property type="nucleotide sequence ID" value="NZ_CAKKMG010000029.1"/>
</dbReference>
<evidence type="ECO:0000313" key="3">
    <source>
        <dbReference type="Proteomes" id="UP000789326"/>
    </source>
</evidence>
<keyword evidence="1" id="KW-1133">Transmembrane helix</keyword>
<evidence type="ECO:0000313" key="2">
    <source>
        <dbReference type="EMBL" id="CAH0224147.1"/>
    </source>
</evidence>
<keyword evidence="1" id="KW-0472">Membrane</keyword>
<reference evidence="2" key="1">
    <citation type="submission" date="2021-11" db="EMBL/GenBank/DDBJ databases">
        <authorList>
            <person name="Bulgarelli D."/>
        </authorList>
    </citation>
    <scope>NUCLEOTIDE SEQUENCE</scope>
    <source>
        <strain evidence="2">Bi133</strain>
    </source>
</reference>
<dbReference type="AlphaFoldDB" id="A0A9W4PGL5"/>
<dbReference type="Pfam" id="PF05437">
    <property type="entry name" value="AzlD"/>
    <property type="match status" value="1"/>
</dbReference>